<comment type="subcellular location">
    <subcellularLocation>
        <location evidence="1">Cell membrane</location>
        <topology evidence="1">Multi-pass membrane protein</topology>
    </subcellularLocation>
</comment>
<feature type="transmembrane region" description="Helical" evidence="8">
    <location>
        <begin position="405"/>
        <end position="428"/>
    </location>
</feature>
<evidence type="ECO:0000256" key="5">
    <source>
        <dbReference type="ARBA" id="ARBA00022692"/>
    </source>
</evidence>
<dbReference type="AlphaFoldDB" id="A0A2U2ACZ4"/>
<evidence type="ECO:0000256" key="1">
    <source>
        <dbReference type="ARBA" id="ARBA00004651"/>
    </source>
</evidence>
<dbReference type="Pfam" id="PF02687">
    <property type="entry name" value="FtsX"/>
    <property type="match status" value="1"/>
</dbReference>
<dbReference type="InterPro" id="IPR003838">
    <property type="entry name" value="ABC3_permease_C"/>
</dbReference>
<dbReference type="NCBIfam" id="TIGR02212">
    <property type="entry name" value="lolCE"/>
    <property type="match status" value="1"/>
</dbReference>
<dbReference type="GO" id="GO:0044874">
    <property type="term" value="P:lipoprotein localization to outer membrane"/>
    <property type="evidence" value="ECO:0007669"/>
    <property type="project" value="TreeGrafter"/>
</dbReference>
<reference evidence="12" key="1">
    <citation type="submission" date="2018-05" db="EMBL/GenBank/DDBJ databases">
        <title>Ignatzschineria dubaiensis sp. nov., isolated from necrotic foot tissues of dromedaries (Camelus dromedarius) and associated maggots in Dubai, United Arab Emirates.</title>
        <authorList>
            <person name="Tsang C.C."/>
            <person name="Tang J.Y.M."/>
            <person name="Fong J.Y.H."/>
            <person name="Kinne J."/>
            <person name="Lee H.H."/>
            <person name="Joseph M."/>
            <person name="Jose S."/>
            <person name="Schuster R.K."/>
            <person name="Tang Y."/>
            <person name="Sivakumar S."/>
            <person name="Chen J.H.K."/>
            <person name="Teng J.L.L."/>
            <person name="Lau S.K.P."/>
            <person name="Wernery U."/>
            <person name="Woo P.C.Y."/>
        </authorList>
    </citation>
    <scope>NUCLEOTIDE SEQUENCE [LARGE SCALE GENOMIC DNA]</scope>
    <source>
        <strain evidence="12">KCTC 22644</strain>
    </source>
</reference>
<evidence type="ECO:0000259" key="9">
    <source>
        <dbReference type="Pfam" id="PF02687"/>
    </source>
</evidence>
<feature type="transmembrane region" description="Helical" evidence="8">
    <location>
        <begin position="303"/>
        <end position="326"/>
    </location>
</feature>
<feature type="transmembrane region" description="Helical" evidence="8">
    <location>
        <begin position="347"/>
        <end position="374"/>
    </location>
</feature>
<evidence type="ECO:0000256" key="7">
    <source>
        <dbReference type="ARBA" id="ARBA00023136"/>
    </source>
</evidence>
<name>A0A2U2ACZ4_9GAMM</name>
<feature type="transmembrane region" description="Helical" evidence="8">
    <location>
        <begin position="21"/>
        <end position="48"/>
    </location>
</feature>
<keyword evidence="3" id="KW-0813">Transport</keyword>
<comment type="caution">
    <text evidence="11">The sequence shown here is derived from an EMBL/GenBank/DDBJ whole genome shotgun (WGS) entry which is preliminary data.</text>
</comment>
<proteinExistence type="inferred from homology"/>
<evidence type="ECO:0000259" key="10">
    <source>
        <dbReference type="Pfam" id="PF12704"/>
    </source>
</evidence>
<dbReference type="PANTHER" id="PTHR30489:SF0">
    <property type="entry name" value="LIPOPROTEIN-RELEASING SYSTEM TRANSMEMBRANE PROTEIN LOLE"/>
    <property type="match status" value="1"/>
</dbReference>
<evidence type="ECO:0000256" key="3">
    <source>
        <dbReference type="ARBA" id="ARBA00022448"/>
    </source>
</evidence>
<evidence type="ECO:0000256" key="6">
    <source>
        <dbReference type="ARBA" id="ARBA00022989"/>
    </source>
</evidence>
<dbReference type="Proteomes" id="UP000245020">
    <property type="component" value="Unassembled WGS sequence"/>
</dbReference>
<dbReference type="Pfam" id="PF12704">
    <property type="entry name" value="MacB_PCD"/>
    <property type="match status" value="1"/>
</dbReference>
<keyword evidence="6 8" id="KW-1133">Transmembrane helix</keyword>
<feature type="domain" description="ABC3 transporter permease C-terminal" evidence="9">
    <location>
        <begin position="305"/>
        <end position="438"/>
    </location>
</feature>
<keyword evidence="12" id="KW-1185">Reference proteome</keyword>
<dbReference type="GO" id="GO:0042953">
    <property type="term" value="P:lipoprotein transport"/>
    <property type="evidence" value="ECO:0007669"/>
    <property type="project" value="InterPro"/>
</dbReference>
<organism evidence="11 12">
    <name type="scientific">Ignatzschineria ureiclastica</name>
    <dbReference type="NCBI Taxonomy" id="472582"/>
    <lineage>
        <taxon>Bacteria</taxon>
        <taxon>Pseudomonadati</taxon>
        <taxon>Pseudomonadota</taxon>
        <taxon>Gammaproteobacteria</taxon>
        <taxon>Cardiobacteriales</taxon>
        <taxon>Ignatzschineriaceae</taxon>
        <taxon>Ignatzschineria</taxon>
    </lineage>
</organism>
<evidence type="ECO:0000256" key="8">
    <source>
        <dbReference type="SAM" id="Phobius"/>
    </source>
</evidence>
<dbReference type="PANTHER" id="PTHR30489">
    <property type="entry name" value="LIPOPROTEIN-RELEASING SYSTEM TRANSMEMBRANE PROTEIN LOLE"/>
    <property type="match status" value="1"/>
</dbReference>
<keyword evidence="7 8" id="KW-0472">Membrane</keyword>
<protein>
    <submittedName>
        <fullName evidence="11">Lipoprotein-releasing ABC transporter permease subunit</fullName>
    </submittedName>
</protein>
<accession>A0A2U2ACZ4</accession>
<sequence length="445" mass="49158">MFRPLPLFIGLRYTAAKRKNNFISFISFVSIGGIALGVMTMIVVLSVMNGFQKEVAERSIAMAFHNQILNDRTGHIAEWEALIPIAKAEDNVIGGAPFIEGQGLINASGLMLPVQVYGVDPQYEAEVSPIANTITIQDDNGQLTEGTFDILSTQPFGVMISQDMANRLGVRIGDYISLITSDINVTVAGATPRMKRLKVVALFRAGVYEYDISNIFVNLKDAGILYRLPKESVTGVRLKLAEPMKARETAFYLQTKLQDRAQMQLQHQGMNEGNNVEESYAVYTWVNQFAALFKMIEIEKISMFLIMSMIVAVAVFNVVSMLVMVVTEKRSEIAILRTLGLPPRKIMAIFMVQGTFIGFFGAVIGIILGLLIAFNVADIVHWIEHLVGKTLFEPSIYPISEIPSIVLFSDVATIAGIAFLLASLATLYPAWKASRTQPAEALRYE</sequence>
<dbReference type="InterPro" id="IPR051447">
    <property type="entry name" value="Lipoprotein-release_system"/>
</dbReference>
<keyword evidence="11" id="KW-0449">Lipoprotein</keyword>
<evidence type="ECO:0000313" key="11">
    <source>
        <dbReference type="EMBL" id="PWD80523.1"/>
    </source>
</evidence>
<dbReference type="RefSeq" id="WP_109189957.1">
    <property type="nucleotide sequence ID" value="NZ_BMYA01000004.1"/>
</dbReference>
<comment type="similarity">
    <text evidence="2">Belongs to the ABC-4 integral membrane protein family. LolC/E subfamily.</text>
</comment>
<dbReference type="InterPro" id="IPR025857">
    <property type="entry name" value="MacB_PCD"/>
</dbReference>
<keyword evidence="5 8" id="KW-0812">Transmembrane</keyword>
<evidence type="ECO:0000256" key="2">
    <source>
        <dbReference type="ARBA" id="ARBA00005236"/>
    </source>
</evidence>
<feature type="domain" description="MacB-like periplasmic core" evidence="10">
    <location>
        <begin position="27"/>
        <end position="222"/>
    </location>
</feature>
<keyword evidence="4" id="KW-1003">Cell membrane</keyword>
<dbReference type="EMBL" id="QEWQ01000006">
    <property type="protein sequence ID" value="PWD80523.1"/>
    <property type="molecule type" value="Genomic_DNA"/>
</dbReference>
<dbReference type="OrthoDB" id="9808461at2"/>
<gene>
    <name evidence="11" type="ORF">DC083_09480</name>
</gene>
<dbReference type="InterPro" id="IPR011925">
    <property type="entry name" value="LolCE_TM"/>
</dbReference>
<evidence type="ECO:0000256" key="4">
    <source>
        <dbReference type="ARBA" id="ARBA00022475"/>
    </source>
</evidence>
<evidence type="ECO:0000313" key="12">
    <source>
        <dbReference type="Proteomes" id="UP000245020"/>
    </source>
</evidence>
<dbReference type="GO" id="GO:0098797">
    <property type="term" value="C:plasma membrane protein complex"/>
    <property type="evidence" value="ECO:0007669"/>
    <property type="project" value="TreeGrafter"/>
</dbReference>